<dbReference type="InterPro" id="IPR035944">
    <property type="entry name" value="YfbM-like_sf"/>
</dbReference>
<evidence type="ECO:0000313" key="2">
    <source>
        <dbReference type="Proteomes" id="UP000058446"/>
    </source>
</evidence>
<organism evidence="1 2">
    <name type="scientific">Corynebacterium lactis RW2-5</name>
    <dbReference type="NCBI Taxonomy" id="1408189"/>
    <lineage>
        <taxon>Bacteria</taxon>
        <taxon>Bacillati</taxon>
        <taxon>Actinomycetota</taxon>
        <taxon>Actinomycetes</taxon>
        <taxon>Mycobacteriales</taxon>
        <taxon>Corynebacteriaceae</taxon>
        <taxon>Corynebacterium</taxon>
    </lineage>
</organism>
<dbReference type="EMBL" id="CP006841">
    <property type="protein sequence ID" value="ALA68506.1"/>
    <property type="molecule type" value="Genomic_DNA"/>
</dbReference>
<dbReference type="InterPro" id="IPR015068">
    <property type="entry name" value="DUF1877"/>
</dbReference>
<reference evidence="1 2" key="1">
    <citation type="submission" date="2013-10" db="EMBL/GenBank/DDBJ databases">
        <title>Complete genome sequence of Corynebacterium lactis DSM 45799(T), isolated from raw cow milk.</title>
        <authorList>
            <person name="Ruckert C."/>
            <person name="Albersmeier A."/>
            <person name="Lipski A."/>
            <person name="Kalinowski J."/>
        </authorList>
    </citation>
    <scope>NUCLEOTIDE SEQUENCE [LARGE SCALE GENOMIC DNA]</scope>
    <source>
        <strain evidence="1 2">RW2-5</strain>
    </source>
</reference>
<protein>
    <recommendedName>
        <fullName evidence="3">DUF1877 domain-containing protein</fullName>
    </recommendedName>
</protein>
<evidence type="ECO:0008006" key="3">
    <source>
        <dbReference type="Google" id="ProtNLM"/>
    </source>
</evidence>
<keyword evidence="2" id="KW-1185">Reference proteome</keyword>
<dbReference type="Pfam" id="PF08974">
    <property type="entry name" value="DUF1877"/>
    <property type="match status" value="1"/>
</dbReference>
<dbReference type="Gene3D" id="3.40.1760.10">
    <property type="entry name" value="YfbM-like super family"/>
    <property type="match status" value="1"/>
</dbReference>
<gene>
    <name evidence="1" type="ORF">CLAC_05140</name>
</gene>
<evidence type="ECO:0000313" key="1">
    <source>
        <dbReference type="EMBL" id="ALA68506.1"/>
    </source>
</evidence>
<sequence>MKQTLCAEYLRISDAEAAHLVEVAAPADTTEGGTAGLVADGAEKIILEHFVQVPEENALDIDTDWESLLRTLTGNPIDGQALGDPLAEAILGAERVCRKPMSAVIRANRVGEVHQTLASIDLSARIADNGSLIDESTAAQRYRELVAFYEEAKRSGDAVLVAIS</sequence>
<accession>A0A0K2H465</accession>
<dbReference type="Proteomes" id="UP000058446">
    <property type="component" value="Chromosome"/>
</dbReference>
<dbReference type="AlphaFoldDB" id="A0A0K2H465"/>
<name>A0A0K2H465_9CORY</name>
<dbReference type="SUPFAM" id="SSF111069">
    <property type="entry name" value="Hypothetical protein yfbM"/>
    <property type="match status" value="1"/>
</dbReference>
<dbReference type="RefSeq" id="WP_053411968.1">
    <property type="nucleotide sequence ID" value="NZ_CP006841.1"/>
</dbReference>
<proteinExistence type="predicted"/>
<dbReference type="KEGG" id="clw:CLAC_05140"/>